<dbReference type="InterPro" id="IPR002528">
    <property type="entry name" value="MATE_fam"/>
</dbReference>
<keyword evidence="10" id="KW-0406">Ion transport</keyword>
<evidence type="ECO:0000256" key="10">
    <source>
        <dbReference type="ARBA" id="ARBA00023065"/>
    </source>
</evidence>
<evidence type="ECO:0000256" key="6">
    <source>
        <dbReference type="ARBA" id="ARBA00022449"/>
    </source>
</evidence>
<sequence length="454" mass="49467">MGTNEKNMTAGSPGKLIITFAIPLMLGNIFQQFYTMADTMIVGQVVGVEALAAVGAGDWLVWLVLGIMTGITQGFSILVSQYYGAGEKENLKCAVAKSYIMTALLSVIVLAVSEGAVYHVLLFLQTPDNVIDLTMLYLRLIFAGVPIIAAYNIFAAILRALGNSRSPLIAMTVAAVINVGLDLLFVAVFGWGVAGAAIATVIAQGFSALYCLLVLRKIRDIRLEKEDFYRQPSMSLRLLKLGTPLAIQNVIISVGGLTVQYVINGFGFLFVAGFTATNKLYGILEMAAVSYGYAITTYVGQNLGAKKYQRIRKGVRSGTYMAVLTSVFISGMMVLIGRNVLSLFVSGEPEQIRQVLDIAYKYLFIMAVFLWILYLLHVYRSAIQGLGNTLIPLASGIAEFVMRVSVALLLPKWIGEEGIYYAEICAWSSAAVLLIISYMILIRKYKDTKYTGSL</sequence>
<evidence type="ECO:0000256" key="13">
    <source>
        <dbReference type="SAM" id="Phobius"/>
    </source>
</evidence>
<feature type="transmembrane region" description="Helical" evidence="13">
    <location>
        <begin position="420"/>
        <end position="441"/>
    </location>
</feature>
<dbReference type="RefSeq" id="WP_055267745.1">
    <property type="nucleotide sequence ID" value="NZ_CZAL01000017.1"/>
</dbReference>
<keyword evidence="8 13" id="KW-0812">Transmembrane</keyword>
<organism evidence="14 15">
    <name type="scientific">Fusicatenibacter saccharivorans</name>
    <dbReference type="NCBI Taxonomy" id="1150298"/>
    <lineage>
        <taxon>Bacteria</taxon>
        <taxon>Bacillati</taxon>
        <taxon>Bacillota</taxon>
        <taxon>Clostridia</taxon>
        <taxon>Lachnospirales</taxon>
        <taxon>Lachnospiraceae</taxon>
        <taxon>Fusicatenibacter</taxon>
    </lineage>
</organism>
<dbReference type="PANTHER" id="PTHR43298:SF2">
    <property type="entry name" value="FMN_FAD EXPORTER YEEO-RELATED"/>
    <property type="match status" value="1"/>
</dbReference>
<evidence type="ECO:0000256" key="3">
    <source>
        <dbReference type="ARBA" id="ARBA00010199"/>
    </source>
</evidence>
<protein>
    <recommendedName>
        <fullName evidence="4">Probable multidrug resistance protein NorM</fullName>
    </recommendedName>
    <alternativeName>
        <fullName evidence="12">Multidrug-efflux transporter</fullName>
    </alternativeName>
</protein>
<feature type="transmembrane region" description="Helical" evidence="13">
    <location>
        <begin position="390"/>
        <end position="414"/>
    </location>
</feature>
<feature type="transmembrane region" description="Helical" evidence="13">
    <location>
        <begin position="136"/>
        <end position="161"/>
    </location>
</feature>
<evidence type="ECO:0000256" key="1">
    <source>
        <dbReference type="ARBA" id="ARBA00003408"/>
    </source>
</evidence>
<evidence type="ECO:0000313" key="15">
    <source>
        <dbReference type="Proteomes" id="UP000095709"/>
    </source>
</evidence>
<proteinExistence type="inferred from homology"/>
<feature type="transmembrane region" description="Helical" evidence="13">
    <location>
        <begin position="280"/>
        <end position="299"/>
    </location>
</feature>
<evidence type="ECO:0000256" key="11">
    <source>
        <dbReference type="ARBA" id="ARBA00023136"/>
    </source>
</evidence>
<keyword evidence="5" id="KW-0813">Transport</keyword>
<dbReference type="AlphaFoldDB" id="A0A174RDT7"/>
<evidence type="ECO:0000256" key="8">
    <source>
        <dbReference type="ARBA" id="ARBA00022692"/>
    </source>
</evidence>
<comment type="function">
    <text evidence="1">Multidrug efflux pump.</text>
</comment>
<dbReference type="CDD" id="cd13138">
    <property type="entry name" value="MATE_yoeA_like"/>
    <property type="match status" value="1"/>
</dbReference>
<dbReference type="GO" id="GO:0042910">
    <property type="term" value="F:xenobiotic transmembrane transporter activity"/>
    <property type="evidence" value="ECO:0007669"/>
    <property type="project" value="InterPro"/>
</dbReference>
<dbReference type="PIRSF" id="PIRSF006603">
    <property type="entry name" value="DinF"/>
    <property type="match status" value="1"/>
</dbReference>
<evidence type="ECO:0000256" key="2">
    <source>
        <dbReference type="ARBA" id="ARBA00004651"/>
    </source>
</evidence>
<evidence type="ECO:0000256" key="5">
    <source>
        <dbReference type="ARBA" id="ARBA00022448"/>
    </source>
</evidence>
<dbReference type="GO" id="GO:0006811">
    <property type="term" value="P:monoatomic ion transport"/>
    <property type="evidence" value="ECO:0007669"/>
    <property type="project" value="UniProtKB-KW"/>
</dbReference>
<name>A0A174RDT7_9FIRM</name>
<feature type="transmembrane region" description="Helical" evidence="13">
    <location>
        <begin position="99"/>
        <end position="124"/>
    </location>
</feature>
<dbReference type="Proteomes" id="UP000095709">
    <property type="component" value="Unassembled WGS sequence"/>
</dbReference>
<accession>A0A174RDT7</accession>
<dbReference type="Pfam" id="PF01554">
    <property type="entry name" value="MatE"/>
    <property type="match status" value="2"/>
</dbReference>
<dbReference type="InterPro" id="IPR050222">
    <property type="entry name" value="MATE_MdtK"/>
</dbReference>
<evidence type="ECO:0000256" key="4">
    <source>
        <dbReference type="ARBA" id="ARBA00020268"/>
    </source>
</evidence>
<reference evidence="14 15" key="1">
    <citation type="submission" date="2015-09" db="EMBL/GenBank/DDBJ databases">
        <authorList>
            <consortium name="Pathogen Informatics"/>
        </authorList>
    </citation>
    <scope>NUCLEOTIDE SEQUENCE [LARGE SCALE GENOMIC DNA]</scope>
    <source>
        <strain evidence="14 15">2789STDY5834885</strain>
    </source>
</reference>
<feature type="transmembrane region" description="Helical" evidence="13">
    <location>
        <begin position="195"/>
        <end position="215"/>
    </location>
</feature>
<gene>
    <name evidence="14" type="primary">mdtK_2</name>
    <name evidence="14" type="ORF">ERS852498_02870</name>
</gene>
<dbReference type="NCBIfam" id="TIGR00797">
    <property type="entry name" value="matE"/>
    <property type="match status" value="1"/>
</dbReference>
<feature type="transmembrane region" description="Helical" evidence="13">
    <location>
        <begin position="59"/>
        <end position="79"/>
    </location>
</feature>
<dbReference type="GO" id="GO:0015297">
    <property type="term" value="F:antiporter activity"/>
    <property type="evidence" value="ECO:0007669"/>
    <property type="project" value="UniProtKB-KW"/>
</dbReference>
<keyword evidence="7" id="KW-1003">Cell membrane</keyword>
<dbReference type="EMBL" id="CZAL01000017">
    <property type="protein sequence ID" value="CUP80659.1"/>
    <property type="molecule type" value="Genomic_DNA"/>
</dbReference>
<feature type="transmembrane region" description="Helical" evidence="13">
    <location>
        <begin position="320"/>
        <end position="338"/>
    </location>
</feature>
<feature type="transmembrane region" description="Helical" evidence="13">
    <location>
        <begin position="358"/>
        <end position="378"/>
    </location>
</feature>
<keyword evidence="6" id="KW-0050">Antiport</keyword>
<evidence type="ECO:0000256" key="12">
    <source>
        <dbReference type="ARBA" id="ARBA00031636"/>
    </source>
</evidence>
<comment type="similarity">
    <text evidence="3">Belongs to the multi antimicrobial extrusion (MATE) (TC 2.A.66.1) family.</text>
</comment>
<evidence type="ECO:0000256" key="9">
    <source>
        <dbReference type="ARBA" id="ARBA00022989"/>
    </source>
</evidence>
<feature type="transmembrane region" description="Helical" evidence="13">
    <location>
        <begin position="250"/>
        <end position="274"/>
    </location>
</feature>
<feature type="transmembrane region" description="Helical" evidence="13">
    <location>
        <begin position="168"/>
        <end position="189"/>
    </location>
</feature>
<dbReference type="PANTHER" id="PTHR43298">
    <property type="entry name" value="MULTIDRUG RESISTANCE PROTEIN NORM-RELATED"/>
    <property type="match status" value="1"/>
</dbReference>
<keyword evidence="11 13" id="KW-0472">Membrane</keyword>
<dbReference type="InterPro" id="IPR048279">
    <property type="entry name" value="MdtK-like"/>
</dbReference>
<keyword evidence="9 13" id="KW-1133">Transmembrane helix</keyword>
<evidence type="ECO:0000256" key="7">
    <source>
        <dbReference type="ARBA" id="ARBA00022475"/>
    </source>
</evidence>
<feature type="transmembrane region" description="Helical" evidence="13">
    <location>
        <begin position="16"/>
        <end position="34"/>
    </location>
</feature>
<dbReference type="GO" id="GO:0005886">
    <property type="term" value="C:plasma membrane"/>
    <property type="evidence" value="ECO:0007669"/>
    <property type="project" value="UniProtKB-SubCell"/>
</dbReference>
<evidence type="ECO:0000313" key="14">
    <source>
        <dbReference type="EMBL" id="CUP80659.1"/>
    </source>
</evidence>
<comment type="subcellular location">
    <subcellularLocation>
        <location evidence="2">Cell membrane</location>
        <topology evidence="2">Multi-pass membrane protein</topology>
    </subcellularLocation>
</comment>